<proteinExistence type="predicted"/>
<evidence type="ECO:0000313" key="2">
    <source>
        <dbReference type="Proteomes" id="UP000187455"/>
    </source>
</evidence>
<dbReference type="AlphaFoldDB" id="A0A1R0GNE6"/>
<protein>
    <submittedName>
        <fullName evidence="1">Uncharacterized protein</fullName>
    </submittedName>
</protein>
<sequence>MIRRGEYLFDSIVSAEIIHNPACKGCTVVPKKFFWTAMKRDETSIKNINSYFGCSSRNGYCIHPPLSGKGPKKSIDTIPYG</sequence>
<comment type="caution">
    <text evidence="1">The sequence shown here is derived from an EMBL/GenBank/DDBJ whole genome shotgun (WGS) entry which is preliminary data.</text>
</comment>
<organism evidence="1 2">
    <name type="scientific">Smittium mucronatum</name>
    <dbReference type="NCBI Taxonomy" id="133383"/>
    <lineage>
        <taxon>Eukaryota</taxon>
        <taxon>Fungi</taxon>
        <taxon>Fungi incertae sedis</taxon>
        <taxon>Zoopagomycota</taxon>
        <taxon>Kickxellomycotina</taxon>
        <taxon>Harpellomycetes</taxon>
        <taxon>Harpellales</taxon>
        <taxon>Legeriomycetaceae</taxon>
        <taxon>Smittium</taxon>
    </lineage>
</organism>
<dbReference type="EMBL" id="LSSL01006487">
    <property type="protein sequence ID" value="OLY78415.1"/>
    <property type="molecule type" value="Genomic_DNA"/>
</dbReference>
<reference evidence="1 2" key="1">
    <citation type="journal article" date="2016" name="Mol. Biol. Evol.">
        <title>Genome-Wide Survey of Gut Fungi (Harpellales) Reveals the First Horizontally Transferred Ubiquitin Gene from a Mosquito Host.</title>
        <authorList>
            <person name="Wang Y."/>
            <person name="White M.M."/>
            <person name="Kvist S."/>
            <person name="Moncalvo J.M."/>
        </authorList>
    </citation>
    <scope>NUCLEOTIDE SEQUENCE [LARGE SCALE GENOMIC DNA]</scope>
    <source>
        <strain evidence="1 2">ALG-7-W6</strain>
    </source>
</reference>
<evidence type="ECO:0000313" key="1">
    <source>
        <dbReference type="EMBL" id="OLY78415.1"/>
    </source>
</evidence>
<name>A0A1R0GNE6_9FUNG</name>
<accession>A0A1R0GNE6</accession>
<dbReference type="Proteomes" id="UP000187455">
    <property type="component" value="Unassembled WGS sequence"/>
</dbReference>
<keyword evidence="2" id="KW-1185">Reference proteome</keyword>
<gene>
    <name evidence="1" type="ORF">AYI68_g7541</name>
</gene>